<dbReference type="Gene3D" id="1.10.510.10">
    <property type="entry name" value="Transferase(Phosphotransferase) domain 1"/>
    <property type="match status" value="1"/>
</dbReference>
<organism evidence="11 12">
    <name type="scientific">Cordylochernes scorpioides</name>
    <dbReference type="NCBI Taxonomy" id="51811"/>
    <lineage>
        <taxon>Eukaryota</taxon>
        <taxon>Metazoa</taxon>
        <taxon>Ecdysozoa</taxon>
        <taxon>Arthropoda</taxon>
        <taxon>Chelicerata</taxon>
        <taxon>Arachnida</taxon>
        <taxon>Pseudoscorpiones</taxon>
        <taxon>Cheliferoidea</taxon>
        <taxon>Chernetidae</taxon>
        <taxon>Cordylochernes</taxon>
    </lineage>
</organism>
<comment type="similarity">
    <text evidence="8">Belongs to the protein kinase superfamily.</text>
</comment>
<feature type="domain" description="Protein kinase" evidence="10">
    <location>
        <begin position="12"/>
        <end position="194"/>
    </location>
</feature>
<dbReference type="EC" id="2.7.11.1" evidence="1"/>
<dbReference type="InterPro" id="IPR011009">
    <property type="entry name" value="Kinase-like_dom_sf"/>
</dbReference>
<dbReference type="SUPFAM" id="SSF56112">
    <property type="entry name" value="Protein kinase-like (PK-like)"/>
    <property type="match status" value="1"/>
</dbReference>
<evidence type="ECO:0000256" key="5">
    <source>
        <dbReference type="ARBA" id="ARBA00022777"/>
    </source>
</evidence>
<evidence type="ECO:0000256" key="1">
    <source>
        <dbReference type="ARBA" id="ARBA00012513"/>
    </source>
</evidence>
<evidence type="ECO:0000256" key="3">
    <source>
        <dbReference type="ARBA" id="ARBA00022679"/>
    </source>
</evidence>
<keyword evidence="5" id="KW-0418">Kinase</keyword>
<evidence type="ECO:0000256" key="2">
    <source>
        <dbReference type="ARBA" id="ARBA00022527"/>
    </source>
</evidence>
<keyword evidence="6 7" id="KW-0067">ATP-binding</keyword>
<proteinExistence type="inferred from homology"/>
<feature type="region of interest" description="Disordered" evidence="9">
    <location>
        <begin position="163"/>
        <end position="183"/>
    </location>
</feature>
<dbReference type="PROSITE" id="PS00108">
    <property type="entry name" value="PROTEIN_KINASE_ST"/>
    <property type="match status" value="1"/>
</dbReference>
<evidence type="ECO:0000259" key="10">
    <source>
        <dbReference type="PROSITE" id="PS50011"/>
    </source>
</evidence>
<feature type="compositionally biased region" description="Polar residues" evidence="9">
    <location>
        <begin position="172"/>
        <end position="183"/>
    </location>
</feature>
<dbReference type="PROSITE" id="PS50011">
    <property type="entry name" value="PROTEIN_KINASE_DOM"/>
    <property type="match status" value="1"/>
</dbReference>
<sequence>MLDNIPEVKNHFDVIDKIGEGTFSKVFRARVKGDKQIREYALKYLIPTSHPSRIARELRCLKEVGGHFVIVMPHIPHERFSDIMQTMGHTEAKLYILNLLIALEKVHHHRIIHRDVKPSNFLYDRHQKSHVWLDVARKAEVAPRAGTPGFRAPEVLLKYKDQTTGELPPSMPSSTEGGQTPGLSISPSFNVFLY</sequence>
<dbReference type="PROSITE" id="PS00107">
    <property type="entry name" value="PROTEIN_KINASE_ATP"/>
    <property type="match status" value="1"/>
</dbReference>
<evidence type="ECO:0000256" key="8">
    <source>
        <dbReference type="RuleBase" id="RU000304"/>
    </source>
</evidence>
<dbReference type="SMART" id="SM00220">
    <property type="entry name" value="S_TKc"/>
    <property type="match status" value="1"/>
</dbReference>
<evidence type="ECO:0000256" key="9">
    <source>
        <dbReference type="SAM" id="MobiDB-lite"/>
    </source>
</evidence>
<gene>
    <name evidence="11" type="ORF">LAZ67_2004031</name>
</gene>
<dbReference type="PANTHER" id="PTHR44167">
    <property type="entry name" value="OVARIAN-SPECIFIC SERINE/THREONINE-PROTEIN KINASE LOK-RELATED"/>
    <property type="match status" value="1"/>
</dbReference>
<evidence type="ECO:0000256" key="4">
    <source>
        <dbReference type="ARBA" id="ARBA00022741"/>
    </source>
</evidence>
<feature type="binding site" evidence="7">
    <location>
        <position position="43"/>
    </location>
    <ligand>
        <name>ATP</name>
        <dbReference type="ChEBI" id="CHEBI:30616"/>
    </ligand>
</feature>
<accession>A0ABY6K6S4</accession>
<dbReference type="Proteomes" id="UP001235939">
    <property type="component" value="Chromosome 02"/>
</dbReference>
<evidence type="ECO:0000313" key="12">
    <source>
        <dbReference type="Proteomes" id="UP001235939"/>
    </source>
</evidence>
<keyword evidence="12" id="KW-1185">Reference proteome</keyword>
<reference evidence="11 12" key="1">
    <citation type="submission" date="2022-01" db="EMBL/GenBank/DDBJ databases">
        <title>A chromosomal length assembly of Cordylochernes scorpioides.</title>
        <authorList>
            <person name="Zeh D."/>
            <person name="Zeh J."/>
        </authorList>
    </citation>
    <scope>NUCLEOTIDE SEQUENCE [LARGE SCALE GENOMIC DNA]</scope>
    <source>
        <strain evidence="11">IN4F17</strain>
        <tissue evidence="11">Whole Body</tissue>
    </source>
</reference>
<evidence type="ECO:0000256" key="7">
    <source>
        <dbReference type="PROSITE-ProRule" id="PRU10141"/>
    </source>
</evidence>
<dbReference type="InterPro" id="IPR000719">
    <property type="entry name" value="Prot_kinase_dom"/>
</dbReference>
<dbReference type="Pfam" id="PF00069">
    <property type="entry name" value="Pkinase"/>
    <property type="match status" value="1"/>
</dbReference>
<keyword evidence="4 7" id="KW-0547">Nucleotide-binding</keyword>
<evidence type="ECO:0000313" key="11">
    <source>
        <dbReference type="EMBL" id="UYV63425.1"/>
    </source>
</evidence>
<dbReference type="PANTHER" id="PTHR44167:SF23">
    <property type="entry name" value="CDC7 KINASE, ISOFORM A-RELATED"/>
    <property type="match status" value="1"/>
</dbReference>
<dbReference type="InterPro" id="IPR017441">
    <property type="entry name" value="Protein_kinase_ATP_BS"/>
</dbReference>
<protein>
    <recommendedName>
        <fullName evidence="1">non-specific serine/threonine protein kinase</fullName>
        <ecNumber evidence="1">2.7.11.1</ecNumber>
    </recommendedName>
</protein>
<keyword evidence="2 8" id="KW-0723">Serine/threonine-protein kinase</keyword>
<keyword evidence="3" id="KW-0808">Transferase</keyword>
<dbReference type="InterPro" id="IPR008271">
    <property type="entry name" value="Ser/Thr_kinase_AS"/>
</dbReference>
<evidence type="ECO:0000256" key="6">
    <source>
        <dbReference type="ARBA" id="ARBA00022840"/>
    </source>
</evidence>
<dbReference type="EMBL" id="CP092864">
    <property type="protein sequence ID" value="UYV63425.1"/>
    <property type="molecule type" value="Genomic_DNA"/>
</dbReference>
<name>A0ABY6K6S4_9ARAC</name>
<dbReference type="Gene3D" id="3.30.200.20">
    <property type="entry name" value="Phosphorylase Kinase, domain 1"/>
    <property type="match status" value="1"/>
</dbReference>